<evidence type="ECO:0000313" key="1">
    <source>
        <dbReference type="EMBL" id="AWW32222.1"/>
    </source>
</evidence>
<keyword evidence="1" id="KW-0808">Transferase</keyword>
<keyword evidence="1" id="KW-0548">Nucleotidyltransferase</keyword>
<organism evidence="1 2">
    <name type="scientific">Echinicola strongylocentroti</name>
    <dbReference type="NCBI Taxonomy" id="1795355"/>
    <lineage>
        <taxon>Bacteria</taxon>
        <taxon>Pseudomonadati</taxon>
        <taxon>Bacteroidota</taxon>
        <taxon>Cytophagia</taxon>
        <taxon>Cytophagales</taxon>
        <taxon>Cyclobacteriaceae</taxon>
        <taxon>Echinicola</taxon>
    </lineage>
</organism>
<dbReference type="Pfam" id="PF02348">
    <property type="entry name" value="CTP_transf_3"/>
    <property type="match status" value="1"/>
</dbReference>
<evidence type="ECO:0000313" key="2">
    <source>
        <dbReference type="Proteomes" id="UP000248688"/>
    </source>
</evidence>
<dbReference type="KEGG" id="est:DN752_19910"/>
<dbReference type="GO" id="GO:0008781">
    <property type="term" value="F:N-acylneuraminate cytidylyltransferase activity"/>
    <property type="evidence" value="ECO:0007669"/>
    <property type="project" value="TreeGrafter"/>
</dbReference>
<dbReference type="PANTHER" id="PTHR21485">
    <property type="entry name" value="HAD SUPERFAMILY MEMBERS CMAS AND KDSC"/>
    <property type="match status" value="1"/>
</dbReference>
<name>A0A2Z4IM85_9BACT</name>
<dbReference type="NCBIfam" id="TIGR03584">
    <property type="entry name" value="PseF"/>
    <property type="match status" value="1"/>
</dbReference>
<dbReference type="InterPro" id="IPR050793">
    <property type="entry name" value="CMP-NeuNAc_synthase"/>
</dbReference>
<dbReference type="SUPFAM" id="SSF53448">
    <property type="entry name" value="Nucleotide-diphospho-sugar transferases"/>
    <property type="match status" value="1"/>
</dbReference>
<keyword evidence="2" id="KW-1185">Reference proteome</keyword>
<sequence length="231" mass="26222">MANLCIIPARGGSKRIPRKNIKDFLGKPIIAYSIETALSSNLFDEVMVSTDDDEIADIAIELGAKVPFFRSTKNADDYSTTLDVIKEVILAYKGIGKDFDNGCCIYPTAPLVDINDLELGYRKMLEEGRSSVFPLVAFSYPVWRGFENVDDGAVKMIWPEYKSSRSQDLKKVYHDAGQWYWFKINDLIKREQLFGDNTGGIELSELKVQDIDTQIDWKLAELKYEILQGIK</sequence>
<dbReference type="EC" id="2.7.7.81" evidence="1"/>
<dbReference type="EMBL" id="CP030041">
    <property type="protein sequence ID" value="AWW32222.1"/>
    <property type="molecule type" value="Genomic_DNA"/>
</dbReference>
<protein>
    <submittedName>
        <fullName evidence="1">Pseudaminic acid cytidylyltransferase</fullName>
        <ecNumber evidence="1">2.7.7.81</ecNumber>
    </submittedName>
</protein>
<accession>A0A2Z4IM85</accession>
<gene>
    <name evidence="1" type="primary">pseF</name>
    <name evidence="1" type="ORF">DN752_19910</name>
</gene>
<proteinExistence type="predicted"/>
<dbReference type="InterPro" id="IPR020039">
    <property type="entry name" value="PseF"/>
</dbReference>
<dbReference type="Gene3D" id="3.90.550.10">
    <property type="entry name" value="Spore Coat Polysaccharide Biosynthesis Protein SpsA, Chain A"/>
    <property type="match status" value="1"/>
</dbReference>
<reference evidence="1 2" key="1">
    <citation type="submission" date="2018-06" db="EMBL/GenBank/DDBJ databases">
        <title>Echinicola strongylocentroti sp. nov., isolated from a sea urchin Strongylocentrotus intermedius.</title>
        <authorList>
            <person name="Bae S.S."/>
        </authorList>
    </citation>
    <scope>NUCLEOTIDE SEQUENCE [LARGE SCALE GENOMIC DNA]</scope>
    <source>
        <strain evidence="1 2">MEBiC08714</strain>
    </source>
</reference>
<dbReference type="InterPro" id="IPR003329">
    <property type="entry name" value="Cytidylyl_trans"/>
</dbReference>
<dbReference type="AlphaFoldDB" id="A0A2Z4IM85"/>
<dbReference type="CDD" id="cd02513">
    <property type="entry name" value="CMP-NeuAc_Synthase"/>
    <property type="match status" value="1"/>
</dbReference>
<dbReference type="PANTHER" id="PTHR21485:SF6">
    <property type="entry name" value="N-ACYLNEURAMINATE CYTIDYLYLTRANSFERASE-RELATED"/>
    <property type="match status" value="1"/>
</dbReference>
<dbReference type="Proteomes" id="UP000248688">
    <property type="component" value="Chromosome"/>
</dbReference>
<dbReference type="InterPro" id="IPR029044">
    <property type="entry name" value="Nucleotide-diphossugar_trans"/>
</dbReference>
<dbReference type="OrthoDB" id="9805604at2"/>